<name>A0A0N4X2T6_HAEPC</name>
<dbReference type="WBParaSite" id="HPLM_0001867801-mRNA-1">
    <property type="protein sequence ID" value="HPLM_0001867801-mRNA-1"/>
    <property type="gene ID" value="HPLM_0001867801"/>
</dbReference>
<reference evidence="1" key="1">
    <citation type="submission" date="2017-02" db="UniProtKB">
        <authorList>
            <consortium name="WormBaseParasite"/>
        </authorList>
    </citation>
    <scope>IDENTIFICATION</scope>
</reference>
<organism evidence="1">
    <name type="scientific">Haemonchus placei</name>
    <name type="common">Barber's pole worm</name>
    <dbReference type="NCBI Taxonomy" id="6290"/>
    <lineage>
        <taxon>Eukaryota</taxon>
        <taxon>Metazoa</taxon>
        <taxon>Ecdysozoa</taxon>
        <taxon>Nematoda</taxon>
        <taxon>Chromadorea</taxon>
        <taxon>Rhabditida</taxon>
        <taxon>Rhabditina</taxon>
        <taxon>Rhabditomorpha</taxon>
        <taxon>Strongyloidea</taxon>
        <taxon>Trichostrongylidae</taxon>
        <taxon>Haemonchus</taxon>
    </lineage>
</organism>
<protein>
    <submittedName>
        <fullName evidence="1">Secreted protein</fullName>
    </submittedName>
</protein>
<evidence type="ECO:0000313" key="1">
    <source>
        <dbReference type="WBParaSite" id="HPLM_0001867801-mRNA-1"/>
    </source>
</evidence>
<dbReference type="AlphaFoldDB" id="A0A0N4X2T6"/>
<proteinExistence type="predicted"/>
<accession>A0A0N4X2T6</accession>
<sequence>LLFLTLGYSRLAVDCRVDVCFVVYSDLECVFKPSIFVVGGRRGGDRSVGPRERSRVGFSANRRLHHRLTILCCYT</sequence>